<dbReference type="InterPro" id="IPR004358">
    <property type="entry name" value="Sig_transdc_His_kin-like_C"/>
</dbReference>
<feature type="transmembrane region" description="Helical" evidence="10">
    <location>
        <begin position="248"/>
        <end position="266"/>
    </location>
</feature>
<dbReference type="SUPFAM" id="SSF55874">
    <property type="entry name" value="ATPase domain of HSP90 chaperone/DNA topoisomerase II/histidine kinase"/>
    <property type="match status" value="1"/>
</dbReference>
<dbReference type="InterPro" id="IPR038377">
    <property type="entry name" value="Na/Glc_symporter_sf"/>
</dbReference>
<sequence length="994" mass="111189">MFSIWQAILCIAVYALVQYSIARWANSSSAFANEVRQSATIYSLSLAVFCTSWTYYGSIGQASNQGMQHLSLYIGSSLAFVFLIPVFKKMVRIKEHFHTTSIADFISTRYNHSQSLAALVSLLCIVGITPYISIQLKSIISSAQLFTSSSDSSSNYLLSQFDIFTVLLMAIFTIVFGVRQLDPTERHPGMMVAIAVESLFKLIAFLAAGIFICFFVFEDFSTLLNIASEQVDSDFNSNFDVFHQVPAISTWLTTITLGIIGVIALPRQFHVGIIECSDEKMLNRARWMFPLYLFIINFLVIPIAIAGKVLLPATDNPDLILLNIPILEGANFISILVFLGGFAAATGMIMVSAMTLSTMATNHLLLPIIERLPVLHLLRRKLLYIRWFMVVLILFSGLYYYRAIGDSQLIVKIGSISFVAIAQLIPALLIGLFWKKGNNIGALVGITSGTIIWYYTSMLPSVINSGWLETDLLVNGLFGLSWLNPEQLFHLEIDSTVGHSLFWSLSINCALFILISERTTQTEKMSDVVSFLNIANGNQHISYQKKLIADICLTNKLKLLSQLINNYLPDIETQNKLDLCCQQCEVDPDENIDILQLSQLRSRVMSMLAGIIGMAAANRAIKSIELLNEQEQDLLANSYSDLLAQSQMSPEELLEKVDFYQEKQQLLEEHADLQSNAMVKLENEHQLTVKAKLDLDELNQQLENRIEDRTHDLKNANNELTDTISELKTTQNKLLEADKMASLGRVVAGVAHEINTPIGVILTAMSSLKDELNIIDKQLQENKINKHNLEEFMAYSSEVCQLSLDNIKRAAHLIDSFKQVAVDQEKEETELFFVAECIENTLLEVRSRFKDKSIIYNIDCNAELEINSYQSAFMQIITNLANNSCIHGFAEQSQGVIQISCLMKEHELLLKYSDDGLGLSEEGKENIFEPFYTTNRGMGGSGLGSHLVYNLVTQLLEGEIIIDPEIQQGLGFTITIPTAAKLDSTIDNDNDYSI</sequence>
<evidence type="ECO:0000313" key="13">
    <source>
        <dbReference type="Proteomes" id="UP000227088"/>
    </source>
</evidence>
<dbReference type="PANTHER" id="PTHR43065">
    <property type="entry name" value="SENSOR HISTIDINE KINASE"/>
    <property type="match status" value="1"/>
</dbReference>
<dbReference type="CDD" id="cd00082">
    <property type="entry name" value="HisKA"/>
    <property type="match status" value="1"/>
</dbReference>
<dbReference type="GO" id="GO:0016020">
    <property type="term" value="C:membrane"/>
    <property type="evidence" value="ECO:0007669"/>
    <property type="project" value="UniProtKB-SubCell"/>
</dbReference>
<keyword evidence="7 10" id="KW-1133">Transmembrane helix</keyword>
<evidence type="ECO:0000256" key="7">
    <source>
        <dbReference type="ARBA" id="ARBA00022989"/>
    </source>
</evidence>
<evidence type="ECO:0000256" key="1">
    <source>
        <dbReference type="ARBA" id="ARBA00000085"/>
    </source>
</evidence>
<feature type="transmembrane region" description="Helical" evidence="10">
    <location>
        <begin position="6"/>
        <end position="26"/>
    </location>
</feature>
<dbReference type="PROSITE" id="PS50109">
    <property type="entry name" value="HIS_KIN"/>
    <property type="match status" value="1"/>
</dbReference>
<dbReference type="Proteomes" id="UP000227088">
    <property type="component" value="Unassembled WGS sequence"/>
</dbReference>
<dbReference type="Gene3D" id="3.30.565.10">
    <property type="entry name" value="Histidine kinase-like ATPase, C-terminal domain"/>
    <property type="match status" value="1"/>
</dbReference>
<feature type="domain" description="Histidine kinase" evidence="11">
    <location>
        <begin position="749"/>
        <end position="980"/>
    </location>
</feature>
<organism evidence="12 13">
    <name type="scientific">Oleispira antarctica</name>
    <dbReference type="NCBI Taxonomy" id="188908"/>
    <lineage>
        <taxon>Bacteria</taxon>
        <taxon>Pseudomonadati</taxon>
        <taxon>Pseudomonadota</taxon>
        <taxon>Gammaproteobacteria</taxon>
        <taxon>Oceanospirillales</taxon>
        <taxon>Oceanospirillaceae</taxon>
        <taxon>Oleispira</taxon>
    </lineage>
</organism>
<feature type="transmembrane region" description="Helical" evidence="10">
    <location>
        <begin position="38"/>
        <end position="58"/>
    </location>
</feature>
<dbReference type="InterPro" id="IPR001734">
    <property type="entry name" value="Na/solute_symporter"/>
</dbReference>
<keyword evidence="5" id="KW-0597">Phosphoprotein</keyword>
<feature type="transmembrane region" description="Helical" evidence="10">
    <location>
        <begin position="156"/>
        <end position="178"/>
    </location>
</feature>
<keyword evidence="8 10" id="KW-0472">Membrane</keyword>
<feature type="transmembrane region" description="Helical" evidence="10">
    <location>
        <begin position="70"/>
        <end position="87"/>
    </location>
</feature>
<dbReference type="PROSITE" id="PS50283">
    <property type="entry name" value="NA_SOLUT_SYMP_3"/>
    <property type="match status" value="1"/>
</dbReference>
<dbReference type="CDD" id="cd10322">
    <property type="entry name" value="SLC5sbd"/>
    <property type="match status" value="1"/>
</dbReference>
<comment type="catalytic activity">
    <reaction evidence="1">
        <text>ATP + protein L-histidine = ADP + protein N-phospho-L-histidine.</text>
        <dbReference type="EC" id="2.7.13.3"/>
    </reaction>
</comment>
<evidence type="ECO:0000256" key="10">
    <source>
        <dbReference type="SAM" id="Phobius"/>
    </source>
</evidence>
<reference evidence="13" key="1">
    <citation type="journal article" date="2017" name="Proc. Natl. Acad. Sci. U.S.A.">
        <title>Simulation of Deepwater Horizon oil plume reveals substrate specialization within a complex community of hydrocarbon degraders.</title>
        <authorList>
            <person name="Hu P."/>
            <person name="Dubinsky E.A."/>
            <person name="Probst A.J."/>
            <person name="Wang J."/>
            <person name="Sieber C.M.K."/>
            <person name="Tom L.M."/>
            <person name="Gardinali P."/>
            <person name="Banfield J.F."/>
            <person name="Atlas R.M."/>
            <person name="Andersen G.L."/>
        </authorList>
    </citation>
    <scope>NUCLEOTIDE SEQUENCE [LARGE SCALE GENOMIC DNA]</scope>
</reference>
<proteinExistence type="inferred from homology"/>
<comment type="subcellular location">
    <subcellularLocation>
        <location evidence="2">Membrane</location>
        <topology evidence="2">Multi-pass membrane protein</topology>
    </subcellularLocation>
</comment>
<evidence type="ECO:0000256" key="5">
    <source>
        <dbReference type="ARBA" id="ARBA00022553"/>
    </source>
</evidence>
<dbReference type="InterPro" id="IPR003661">
    <property type="entry name" value="HisK_dim/P_dom"/>
</dbReference>
<dbReference type="InterPro" id="IPR003594">
    <property type="entry name" value="HATPase_dom"/>
</dbReference>
<dbReference type="GO" id="GO:0022857">
    <property type="term" value="F:transmembrane transporter activity"/>
    <property type="evidence" value="ECO:0007669"/>
    <property type="project" value="InterPro"/>
</dbReference>
<dbReference type="InterPro" id="IPR036097">
    <property type="entry name" value="HisK_dim/P_sf"/>
</dbReference>
<comment type="similarity">
    <text evidence="3">Belongs to the sodium:solute symporter (SSF) (TC 2.A.21) family.</text>
</comment>
<dbReference type="Gene3D" id="1.20.1730.10">
    <property type="entry name" value="Sodium/glucose cotransporter"/>
    <property type="match status" value="1"/>
</dbReference>
<dbReference type="Pfam" id="PF02518">
    <property type="entry name" value="HATPase_c"/>
    <property type="match status" value="1"/>
</dbReference>
<keyword evidence="6 10" id="KW-0812">Transmembrane</keyword>
<feature type="transmembrane region" description="Helical" evidence="10">
    <location>
        <begin position="116"/>
        <end position="136"/>
    </location>
</feature>
<feature type="transmembrane region" description="Helical" evidence="10">
    <location>
        <begin position="331"/>
        <end position="361"/>
    </location>
</feature>
<dbReference type="SUPFAM" id="SSF47384">
    <property type="entry name" value="Homodimeric domain of signal transducing histidine kinase"/>
    <property type="match status" value="1"/>
</dbReference>
<evidence type="ECO:0000256" key="2">
    <source>
        <dbReference type="ARBA" id="ARBA00004141"/>
    </source>
</evidence>
<dbReference type="SMART" id="SM00387">
    <property type="entry name" value="HATPase_c"/>
    <property type="match status" value="1"/>
</dbReference>
<dbReference type="PRINTS" id="PR00344">
    <property type="entry name" value="BCTRLSENSOR"/>
</dbReference>
<dbReference type="InterPro" id="IPR036890">
    <property type="entry name" value="HATPase_C_sf"/>
</dbReference>
<name>A0A1Y5I191_OLEAN</name>
<dbReference type="CDD" id="cd00075">
    <property type="entry name" value="HATPase"/>
    <property type="match status" value="1"/>
</dbReference>
<evidence type="ECO:0000256" key="4">
    <source>
        <dbReference type="ARBA" id="ARBA00012438"/>
    </source>
</evidence>
<evidence type="ECO:0000256" key="9">
    <source>
        <dbReference type="SAM" id="Coils"/>
    </source>
</evidence>
<dbReference type="EC" id="2.7.13.3" evidence="4"/>
<evidence type="ECO:0000256" key="6">
    <source>
        <dbReference type="ARBA" id="ARBA00022692"/>
    </source>
</evidence>
<dbReference type="EMBL" id="MABE01000183">
    <property type="protein sequence ID" value="OUS40992.1"/>
    <property type="molecule type" value="Genomic_DNA"/>
</dbReference>
<evidence type="ECO:0000256" key="3">
    <source>
        <dbReference type="ARBA" id="ARBA00006434"/>
    </source>
</evidence>
<feature type="coiled-coil region" evidence="9">
    <location>
        <begin position="656"/>
        <end position="737"/>
    </location>
</feature>
<protein>
    <recommendedName>
        <fullName evidence="4">histidine kinase</fullName>
        <ecNumber evidence="4">2.7.13.3</ecNumber>
    </recommendedName>
</protein>
<evidence type="ECO:0000259" key="11">
    <source>
        <dbReference type="PROSITE" id="PS50109"/>
    </source>
</evidence>
<feature type="transmembrane region" description="Helical" evidence="10">
    <location>
        <begin position="413"/>
        <end position="433"/>
    </location>
</feature>
<keyword evidence="9" id="KW-0175">Coiled coil</keyword>
<accession>A0A1Y5I191</accession>
<dbReference type="InterPro" id="IPR005467">
    <property type="entry name" value="His_kinase_dom"/>
</dbReference>
<dbReference type="GO" id="GO:0000155">
    <property type="term" value="F:phosphorelay sensor kinase activity"/>
    <property type="evidence" value="ECO:0007669"/>
    <property type="project" value="InterPro"/>
</dbReference>
<feature type="transmembrane region" description="Helical" evidence="10">
    <location>
        <begin position="382"/>
        <end position="401"/>
    </location>
</feature>
<comment type="caution">
    <text evidence="12">The sequence shown here is derived from an EMBL/GenBank/DDBJ whole genome shotgun (WGS) entry which is preliminary data.</text>
</comment>
<evidence type="ECO:0000313" key="12">
    <source>
        <dbReference type="EMBL" id="OUS40992.1"/>
    </source>
</evidence>
<gene>
    <name evidence="12" type="ORF">A9R00_03205</name>
</gene>
<feature type="transmembrane region" description="Helical" evidence="10">
    <location>
        <begin position="440"/>
        <end position="456"/>
    </location>
</feature>
<feature type="transmembrane region" description="Helical" evidence="10">
    <location>
        <begin position="287"/>
        <end position="311"/>
    </location>
</feature>
<evidence type="ECO:0000256" key="8">
    <source>
        <dbReference type="ARBA" id="ARBA00023136"/>
    </source>
</evidence>
<dbReference type="Gene3D" id="1.10.287.130">
    <property type="match status" value="1"/>
</dbReference>
<dbReference type="AlphaFoldDB" id="A0A1Y5I191"/>
<feature type="transmembrane region" description="Helical" evidence="10">
    <location>
        <begin position="199"/>
        <end position="217"/>
    </location>
</feature>